<dbReference type="Gene3D" id="3.30.160.60">
    <property type="entry name" value="Classic Zinc Finger"/>
    <property type="match status" value="4"/>
</dbReference>
<evidence type="ECO:0000259" key="11">
    <source>
        <dbReference type="PROSITE" id="PS50806"/>
    </source>
</evidence>
<evidence type="ECO:0000256" key="4">
    <source>
        <dbReference type="ARBA" id="ARBA00022771"/>
    </source>
</evidence>
<dbReference type="SUPFAM" id="SSF109640">
    <property type="entry name" value="KRAB domain (Kruppel-associated box)"/>
    <property type="match status" value="1"/>
</dbReference>
<dbReference type="Proteomes" id="UP000519115">
    <property type="component" value="Unassembled WGS sequence"/>
</dbReference>
<feature type="non-terminal residue" evidence="12">
    <location>
        <position position="657"/>
    </location>
</feature>
<dbReference type="SMART" id="SM00355">
    <property type="entry name" value="ZnF_C2H2"/>
    <property type="match status" value="4"/>
</dbReference>
<accession>A0A7L0CCM9</accession>
<feature type="compositionally biased region" description="Polar residues" evidence="8">
    <location>
        <begin position="381"/>
        <end position="390"/>
    </location>
</feature>
<dbReference type="FunFam" id="3.30.160.60:FF:000100">
    <property type="entry name" value="Zinc finger 45-like"/>
    <property type="match status" value="1"/>
</dbReference>
<keyword evidence="2" id="KW-0479">Metal-binding</keyword>
<dbReference type="GO" id="GO:0000981">
    <property type="term" value="F:DNA-binding transcription factor activity, RNA polymerase II-specific"/>
    <property type="evidence" value="ECO:0007669"/>
    <property type="project" value="TreeGrafter"/>
</dbReference>
<dbReference type="PROSITE" id="PS50806">
    <property type="entry name" value="KRAB_RELATED"/>
    <property type="match status" value="1"/>
</dbReference>
<dbReference type="GO" id="GO:0005634">
    <property type="term" value="C:nucleus"/>
    <property type="evidence" value="ECO:0007669"/>
    <property type="project" value="UniProtKB-SubCell"/>
</dbReference>
<dbReference type="PANTHER" id="PTHR24381">
    <property type="entry name" value="ZINC FINGER PROTEIN"/>
    <property type="match status" value="1"/>
</dbReference>
<keyword evidence="6" id="KW-0539">Nucleus</keyword>
<feature type="domain" description="C2H2-type" evidence="9">
    <location>
        <begin position="584"/>
        <end position="611"/>
    </location>
</feature>
<keyword evidence="5" id="KW-0862">Zinc</keyword>
<feature type="domain" description="C2H2-type" evidence="9">
    <location>
        <begin position="612"/>
        <end position="639"/>
    </location>
</feature>
<proteinExistence type="predicted"/>
<dbReference type="SUPFAM" id="SSF57667">
    <property type="entry name" value="beta-beta-alpha zinc fingers"/>
    <property type="match status" value="2"/>
</dbReference>
<sequence length="657" mass="74427">TPRRKAVQAMRPRASAGQAEAQQLQELRSRTERAERRLLACENLVGELGSNLAALGSLLQEYGQLQQRLENVENLLKNRNFWILRLPPGSRGEVPKVPLTFDDISVYFNEQEWERLDRWQKDLYRAVMRGNYEMLISLDYAVSKPDILSRIERDEELCVKDDSAVSKPDILSRIERNEELCIRDGEESRQTSVRDGQESQETHIRDGQEPPQTSIRDGQESQETHIRDGQEPPQTSIRDGQKPPQTRIGDGQEPPQTPEEMDQKEEALGEDKVPMEVDTVLENPFSVEIFPNNQSKPPLVQHVMASRAAVFSGSSPHSQHISGQHHTKAERCELSTGVKNCSSLQTELPILVMNVMSLSAQKGQRRREDQPETEMEEGPAESNTKEGSLTENERACEGTSLENIKIKEEEPEALQEVSATSPSPEIQKCPKSEPAKAKSKKKPSRCASSSLLMGNCRRGYVREWSHPCTECGKRFRLKINLIIHQRSHAQEGPYECTMCEISFADKRHLDLHQSIHIKDRAFGAKVWGNVHPELRIRPRRKFCGALCGGAHSLGNGTYAGGPWLGQGKEELDRGSPKSRRKSVLKCSLCKKIFSCTFSLRRHLQTHSQERPYCCTACKKCFTRRTHLLRHEKIHDRQKALAALQQPVTVMPAPKQPQ</sequence>
<dbReference type="Pfam" id="PF01352">
    <property type="entry name" value="KRAB"/>
    <property type="match status" value="1"/>
</dbReference>
<dbReference type="GO" id="GO:0008270">
    <property type="term" value="F:zinc ion binding"/>
    <property type="evidence" value="ECO:0007669"/>
    <property type="project" value="UniProtKB-KW"/>
</dbReference>
<evidence type="ECO:0000313" key="13">
    <source>
        <dbReference type="Proteomes" id="UP000519115"/>
    </source>
</evidence>
<feature type="compositionally biased region" description="Basic and acidic residues" evidence="8">
    <location>
        <begin position="217"/>
        <end position="230"/>
    </location>
</feature>
<organism evidence="12 13">
    <name type="scientific">Spizaetus tyrannus</name>
    <name type="common">black hawk-eagle</name>
    <dbReference type="NCBI Taxonomy" id="252798"/>
    <lineage>
        <taxon>Eukaryota</taxon>
        <taxon>Metazoa</taxon>
        <taxon>Chordata</taxon>
        <taxon>Craniata</taxon>
        <taxon>Vertebrata</taxon>
        <taxon>Euteleostomi</taxon>
        <taxon>Archelosauria</taxon>
        <taxon>Archosauria</taxon>
        <taxon>Dinosauria</taxon>
        <taxon>Saurischia</taxon>
        <taxon>Theropoda</taxon>
        <taxon>Coelurosauria</taxon>
        <taxon>Aves</taxon>
        <taxon>Neognathae</taxon>
        <taxon>Neoaves</taxon>
        <taxon>Telluraves</taxon>
        <taxon>Accipitrimorphae</taxon>
        <taxon>Accipitriformes</taxon>
        <taxon>Accipitridae</taxon>
        <taxon>Accipitrinae</taxon>
        <taxon>Spizaetus</taxon>
    </lineage>
</organism>
<dbReference type="GO" id="GO:0000977">
    <property type="term" value="F:RNA polymerase II transcription regulatory region sequence-specific DNA binding"/>
    <property type="evidence" value="ECO:0007669"/>
    <property type="project" value="TreeGrafter"/>
</dbReference>
<feature type="non-terminal residue" evidence="12">
    <location>
        <position position="1"/>
    </location>
</feature>
<feature type="domain" description="C2H2-type" evidence="9">
    <location>
        <begin position="494"/>
        <end position="521"/>
    </location>
</feature>
<evidence type="ECO:0000256" key="7">
    <source>
        <dbReference type="PROSITE-ProRule" id="PRU00042"/>
    </source>
</evidence>
<feature type="region of interest" description="Disordered" evidence="8">
    <location>
        <begin position="359"/>
        <end position="444"/>
    </location>
</feature>
<evidence type="ECO:0000259" key="9">
    <source>
        <dbReference type="PROSITE" id="PS50157"/>
    </source>
</evidence>
<dbReference type="Pfam" id="PF00096">
    <property type="entry name" value="zf-C2H2"/>
    <property type="match status" value="2"/>
</dbReference>
<evidence type="ECO:0000256" key="6">
    <source>
        <dbReference type="ARBA" id="ARBA00023242"/>
    </source>
</evidence>
<evidence type="ECO:0000256" key="3">
    <source>
        <dbReference type="ARBA" id="ARBA00022737"/>
    </source>
</evidence>
<dbReference type="SMART" id="SM00349">
    <property type="entry name" value="KRAB"/>
    <property type="match status" value="1"/>
</dbReference>
<evidence type="ECO:0000256" key="1">
    <source>
        <dbReference type="ARBA" id="ARBA00004123"/>
    </source>
</evidence>
<feature type="region of interest" description="Disordered" evidence="8">
    <location>
        <begin position="1"/>
        <end position="21"/>
    </location>
</feature>
<evidence type="ECO:0000256" key="8">
    <source>
        <dbReference type="SAM" id="MobiDB-lite"/>
    </source>
</evidence>
<keyword evidence="4 7" id="KW-0863">Zinc-finger</keyword>
<comment type="caution">
    <text evidence="12">The sequence shown here is derived from an EMBL/GenBank/DDBJ whole genome shotgun (WGS) entry which is preliminary data.</text>
</comment>
<dbReference type="Gene3D" id="6.10.140.140">
    <property type="match status" value="1"/>
</dbReference>
<dbReference type="InterPro" id="IPR001909">
    <property type="entry name" value="KRAB"/>
</dbReference>
<evidence type="ECO:0000313" key="12">
    <source>
        <dbReference type="EMBL" id="NXJ57555.1"/>
    </source>
</evidence>
<dbReference type="PANTHER" id="PTHR24381:SF269">
    <property type="entry name" value="ZINC FINGER PROTEIN 398"/>
    <property type="match status" value="1"/>
</dbReference>
<feature type="domain" description="C2H2-type" evidence="9">
    <location>
        <begin position="466"/>
        <end position="493"/>
    </location>
</feature>
<dbReference type="InterPro" id="IPR036051">
    <property type="entry name" value="KRAB_dom_sf"/>
</dbReference>
<dbReference type="PROSITE" id="PS50805">
    <property type="entry name" value="KRAB"/>
    <property type="match status" value="1"/>
</dbReference>
<dbReference type="FunFam" id="3.30.160.60:FF:000145">
    <property type="entry name" value="Zinc finger protein 574"/>
    <property type="match status" value="1"/>
</dbReference>
<feature type="region of interest" description="Disordered" evidence="8">
    <location>
        <begin position="182"/>
        <end position="272"/>
    </location>
</feature>
<feature type="domain" description="KRAB-related" evidence="11">
    <location>
        <begin position="96"/>
        <end position="161"/>
    </location>
</feature>
<dbReference type="InterPro" id="IPR013087">
    <property type="entry name" value="Znf_C2H2_type"/>
</dbReference>
<comment type="subcellular location">
    <subcellularLocation>
        <location evidence="1">Nucleus</location>
    </subcellularLocation>
</comment>
<dbReference type="InterPro" id="IPR003655">
    <property type="entry name" value="aKRAB"/>
</dbReference>
<keyword evidence="13" id="KW-1185">Reference proteome</keyword>
<dbReference type="EMBL" id="VXAF01001207">
    <property type="protein sequence ID" value="NXJ57555.1"/>
    <property type="molecule type" value="Genomic_DNA"/>
</dbReference>
<dbReference type="PROSITE" id="PS50157">
    <property type="entry name" value="ZINC_FINGER_C2H2_2"/>
    <property type="match status" value="4"/>
</dbReference>
<name>A0A7L0CCM9_9AVES</name>
<feature type="compositionally biased region" description="Basic and acidic residues" evidence="8">
    <location>
        <begin position="195"/>
        <end position="208"/>
    </location>
</feature>
<dbReference type="FunFam" id="3.30.160.60:FF:000340">
    <property type="entry name" value="zinc finger protein 473 isoform X1"/>
    <property type="match status" value="1"/>
</dbReference>
<evidence type="ECO:0000256" key="5">
    <source>
        <dbReference type="ARBA" id="ARBA00022833"/>
    </source>
</evidence>
<feature type="domain" description="KRAB" evidence="10">
    <location>
        <begin position="99"/>
        <end position="170"/>
    </location>
</feature>
<protein>
    <submittedName>
        <fullName evidence="12">ZN783 protein</fullName>
    </submittedName>
</protein>
<evidence type="ECO:0000259" key="10">
    <source>
        <dbReference type="PROSITE" id="PS50805"/>
    </source>
</evidence>
<dbReference type="CDD" id="cd07765">
    <property type="entry name" value="KRAB_A-box"/>
    <property type="match status" value="1"/>
</dbReference>
<dbReference type="InterPro" id="IPR036236">
    <property type="entry name" value="Znf_C2H2_sf"/>
</dbReference>
<dbReference type="AlphaFoldDB" id="A0A7L0CCM9"/>
<dbReference type="PROSITE" id="PS00028">
    <property type="entry name" value="ZINC_FINGER_C2H2_1"/>
    <property type="match status" value="4"/>
</dbReference>
<gene>
    <name evidence="12" type="primary">Znf783</name>
    <name evidence="12" type="ORF">SPITYR_R01596</name>
</gene>
<reference evidence="12 13" key="1">
    <citation type="submission" date="2019-09" db="EMBL/GenBank/DDBJ databases">
        <title>Bird 10,000 Genomes (B10K) Project - Family phase.</title>
        <authorList>
            <person name="Zhang G."/>
        </authorList>
    </citation>
    <scope>NUCLEOTIDE SEQUENCE [LARGE SCALE GENOMIC DNA]</scope>
    <source>
        <strain evidence="12">B10K-DU-007-42</strain>
        <tissue evidence="12">Muscle</tissue>
    </source>
</reference>
<evidence type="ECO:0000256" key="2">
    <source>
        <dbReference type="ARBA" id="ARBA00022723"/>
    </source>
</evidence>
<keyword evidence="3" id="KW-0677">Repeat</keyword>